<evidence type="ECO:0008006" key="3">
    <source>
        <dbReference type="Google" id="ProtNLM"/>
    </source>
</evidence>
<proteinExistence type="predicted"/>
<organism evidence="1 2">
    <name type="scientific">Microlunatus elymi</name>
    <dbReference type="NCBI Taxonomy" id="2596828"/>
    <lineage>
        <taxon>Bacteria</taxon>
        <taxon>Bacillati</taxon>
        <taxon>Actinomycetota</taxon>
        <taxon>Actinomycetes</taxon>
        <taxon>Propionibacteriales</taxon>
        <taxon>Propionibacteriaceae</taxon>
        <taxon>Microlunatus</taxon>
    </lineage>
</organism>
<sequence length="302" mass="33994">MSKPLLARDLIMAGLEHGELRSMSRTGELRHLRRGAYFTAEQLTAEQYHRLLVEATFQLAESDSVISFGSAAVIHQLPVPRAAMQLVHLTRNRNCSGRIRTGVHVHVAPIAGPEAVVIDGLRVTSLDRTFVDLARTVRLSEAVAAGDAALRRGMDPRAVVEQLEQAKRRRGIRTARRAASVIDARSQSYGESLSRVVMIEHGLPLPELQVAFDGPDGFHAEVDFCWEDMKVIGEFDGEIKYGRLLRPGEVAGDAVFREKQREDRLRELGYIVVRWVWDDLFHPERLVARIRRALELGARLRR</sequence>
<protein>
    <recommendedName>
        <fullName evidence="3">Transcriptional regulator, AbiEi antitoxin, Type IV TA system</fullName>
    </recommendedName>
</protein>
<reference evidence="1 2" key="1">
    <citation type="submission" date="2019-07" db="EMBL/GenBank/DDBJ databases">
        <title>Microlunatus dokdonensis sp. nov. isolated from the rhizospheric soil of the wild plant Elymus tsukushiensis.</title>
        <authorList>
            <person name="Ghim S.-Y."/>
            <person name="Hwang Y.-J."/>
            <person name="Son J.-S."/>
            <person name="Shin J.-H."/>
        </authorList>
    </citation>
    <scope>NUCLEOTIDE SEQUENCE [LARGE SCALE GENOMIC DNA]</scope>
    <source>
        <strain evidence="1 2">KUDC0627</strain>
    </source>
</reference>
<dbReference type="KEGG" id="mik:FOE78_05850"/>
<dbReference type="RefSeq" id="WP_143985462.1">
    <property type="nucleotide sequence ID" value="NZ_CP041692.1"/>
</dbReference>
<dbReference type="AlphaFoldDB" id="A0A516PWF2"/>
<dbReference type="OrthoDB" id="5143202at2"/>
<evidence type="ECO:0000313" key="2">
    <source>
        <dbReference type="Proteomes" id="UP000319263"/>
    </source>
</evidence>
<evidence type="ECO:0000313" key="1">
    <source>
        <dbReference type="EMBL" id="QDP95490.1"/>
    </source>
</evidence>
<name>A0A516PWF2_9ACTN</name>
<gene>
    <name evidence="1" type="ORF">FOE78_05850</name>
</gene>
<keyword evidence="2" id="KW-1185">Reference proteome</keyword>
<dbReference type="Proteomes" id="UP000319263">
    <property type="component" value="Chromosome"/>
</dbReference>
<dbReference type="EMBL" id="CP041692">
    <property type="protein sequence ID" value="QDP95490.1"/>
    <property type="molecule type" value="Genomic_DNA"/>
</dbReference>
<accession>A0A516PWF2</accession>